<feature type="transmembrane region" description="Helical" evidence="1">
    <location>
        <begin position="198"/>
        <end position="220"/>
    </location>
</feature>
<protein>
    <submittedName>
        <fullName evidence="2">Uncharacterized protein</fullName>
    </submittedName>
</protein>
<feature type="transmembrane region" description="Helical" evidence="1">
    <location>
        <begin position="95"/>
        <end position="115"/>
    </location>
</feature>
<keyword evidence="1" id="KW-0472">Membrane</keyword>
<name>A0A1G1VB66_9BACT</name>
<proteinExistence type="predicted"/>
<keyword evidence="1" id="KW-1133">Transmembrane helix</keyword>
<keyword evidence="1" id="KW-0812">Transmembrane</keyword>
<feature type="transmembrane region" description="Helical" evidence="1">
    <location>
        <begin position="324"/>
        <end position="343"/>
    </location>
</feature>
<gene>
    <name evidence="2" type="ORF">A3A58_00245</name>
</gene>
<feature type="transmembrane region" description="Helical" evidence="1">
    <location>
        <begin position="1138"/>
        <end position="1162"/>
    </location>
</feature>
<feature type="transmembrane region" description="Helical" evidence="1">
    <location>
        <begin position="151"/>
        <end position="167"/>
    </location>
</feature>
<reference evidence="2 3" key="1">
    <citation type="journal article" date="2016" name="Nat. Commun.">
        <title>Thousands of microbial genomes shed light on interconnected biogeochemical processes in an aquifer system.</title>
        <authorList>
            <person name="Anantharaman K."/>
            <person name="Brown C.T."/>
            <person name="Hug L.A."/>
            <person name="Sharon I."/>
            <person name="Castelle C.J."/>
            <person name="Probst A.J."/>
            <person name="Thomas B.C."/>
            <person name="Singh A."/>
            <person name="Wilkins M.J."/>
            <person name="Karaoz U."/>
            <person name="Brodie E.L."/>
            <person name="Williams K.H."/>
            <person name="Hubbard S.S."/>
            <person name="Banfield J.F."/>
        </authorList>
    </citation>
    <scope>NUCLEOTIDE SEQUENCE [LARGE SCALE GENOMIC DNA]</scope>
</reference>
<dbReference type="EMBL" id="MHCD01000049">
    <property type="protein sequence ID" value="OGY12678.1"/>
    <property type="molecule type" value="Genomic_DNA"/>
</dbReference>
<sequence>MVFKIRNKFLFLSVLYAFFALLGLLLLSYLWLPPGYAIVGHDSGLPLDAKQFLLSRFYAWDGRLDFGLDNSVNFGSLTIHFFDWVSSMIAGVPYAGNYISVFFWLGLIFVSGFFFAYQLKDVFGKPFVFILPPLLVFNFYIFQSIFMLERAKYGVFSGLLIFLAVYFRLYNQKLGVLTAALISSLTFSIFNGGGLFGITLYGGVIAIFVVIVIHVFSRGLVSRNFEELRKTLLFFALSLILYLAFNAYSIIPYMKQFLIDNPQALFQESSIEGNKEWLGYVSRSSSFLNLFRFLGVPDWYGGFGEVERANIEHPYAAYYLNNSILSSLNFLFPILAFSSLLLAKDKATRRVLSLFSVIALLEMFLAAGSHEPLGSVYTSLMNYVPGFVLFRSAFYKFGIFYLLGMLVMFTFTVTVFIDRLAKLFPINLRKSALFIFTFAAIGLWSTYHWVLFDSSKVFSWKSDQSTKVKPPDYIYDFSQWVEKNNLGEKRVLLLPPVNKNWQSDAYSWGYWSLSPLPYALSATRVISRWHGLNNEELDIIDHLYGSIKENDEELFLQFVEKLNIGYLLLREDVLTDSTWSSSERPESYKKTLESFEKVNKVEKFGQWEFYKISTNVNSEVYTTSEVNIAPDRYVTLANNFFDEGHSVGSTVLKLYPEFEGFGTKLMQVYDCLSCPLEKKFNLQSSPEVEILPNSILYTFKEDQEQKLLATQKNPLSKMGDYLGLVLRRSAEQQRMVDLQIKEKYLLENAVVIRSYLSEIYSLLEDSPEKTSDFELANMVLEYLSPAERVFSDRVLRSDFKAASNKLIDETLGVVWEIERIKGFFTPLLTNIEQWSTKKVYKVVFPEDGKYNIFFPTTSLPKAIDGGVILPESVQMKIDNQTKTLDVERAQENWMVTRVEEKQGSGEYTLHFPDLPNLLTIESSGLEKFSFGETACFKGKIANFDPRRAYEIKIWKQDRLRPVKIIFSDDEFTYSEKHGFLQGEDSFEVPATAEGVYARYLFFPSVSAKIISLYICSDNAELPPVDKIEAKEFFSPPVVGVNGSYESKVSPNISYFRENPTSYTAVASEVKNTAYTLNTPYVFVFNEKFNPSWQLLAQNEDGELLSIDEHFTVDGYANGWLITDPSIKKFKIKYAPQSVFYKAGAFSAVSVLAAISWLVFTFVRSRNKNGN</sequence>
<organism evidence="2 3">
    <name type="scientific">Candidatus Blackburnbacteria bacterium RIFCSPLOWO2_01_FULL_41_27</name>
    <dbReference type="NCBI Taxonomy" id="1797520"/>
    <lineage>
        <taxon>Bacteria</taxon>
        <taxon>Candidatus Blackburniibacteriota</taxon>
    </lineage>
</organism>
<evidence type="ECO:0000256" key="1">
    <source>
        <dbReference type="SAM" id="Phobius"/>
    </source>
</evidence>
<accession>A0A1G1VB66</accession>
<dbReference type="Proteomes" id="UP000177685">
    <property type="component" value="Unassembled WGS sequence"/>
</dbReference>
<feature type="transmembrane region" description="Helical" evidence="1">
    <location>
        <begin position="350"/>
        <end position="368"/>
    </location>
</feature>
<feature type="transmembrane region" description="Helical" evidence="1">
    <location>
        <begin position="232"/>
        <end position="251"/>
    </location>
</feature>
<evidence type="ECO:0000313" key="3">
    <source>
        <dbReference type="Proteomes" id="UP000177685"/>
    </source>
</evidence>
<comment type="caution">
    <text evidence="2">The sequence shown here is derived from an EMBL/GenBank/DDBJ whole genome shotgun (WGS) entry which is preliminary data.</text>
</comment>
<feature type="transmembrane region" description="Helical" evidence="1">
    <location>
        <begin position="399"/>
        <end position="421"/>
    </location>
</feature>
<feature type="transmembrane region" description="Helical" evidence="1">
    <location>
        <begin position="433"/>
        <end position="452"/>
    </location>
</feature>
<feature type="transmembrane region" description="Helical" evidence="1">
    <location>
        <begin position="9"/>
        <end position="32"/>
    </location>
</feature>
<dbReference type="AlphaFoldDB" id="A0A1G1VB66"/>
<feature type="transmembrane region" description="Helical" evidence="1">
    <location>
        <begin position="127"/>
        <end position="145"/>
    </location>
</feature>
<evidence type="ECO:0000313" key="2">
    <source>
        <dbReference type="EMBL" id="OGY12678.1"/>
    </source>
</evidence>